<accession>A0A7C4TJI1</accession>
<name>A0A7C4TJI1_UNCKA</name>
<dbReference type="SUPFAM" id="SSF56059">
    <property type="entry name" value="Glutathione synthetase ATP-binding domain-like"/>
    <property type="match status" value="1"/>
</dbReference>
<reference evidence="1" key="1">
    <citation type="journal article" date="2020" name="mSystems">
        <title>Genome- and Community-Level Interaction Insights into Carbon Utilization and Element Cycling Functions of Hydrothermarchaeota in Hydrothermal Sediment.</title>
        <authorList>
            <person name="Zhou Z."/>
            <person name="Liu Y."/>
            <person name="Xu W."/>
            <person name="Pan J."/>
            <person name="Luo Z.H."/>
            <person name="Li M."/>
        </authorList>
    </citation>
    <scope>NUCLEOTIDE SEQUENCE [LARGE SCALE GENOMIC DNA]</scope>
    <source>
        <strain evidence="1">SpSt-417</strain>
    </source>
</reference>
<dbReference type="EMBL" id="DSRT01000104">
    <property type="protein sequence ID" value="HGW29666.1"/>
    <property type="molecule type" value="Genomic_DNA"/>
</dbReference>
<protein>
    <recommendedName>
        <fullName evidence="2">ATP-grasp domain-containing protein</fullName>
    </recommendedName>
</protein>
<comment type="caution">
    <text evidence="1">The sequence shown here is derived from an EMBL/GenBank/DDBJ whole genome shotgun (WGS) entry which is preliminary data.</text>
</comment>
<sequence length="450" mass="52234">MKIKQIYIGNILESYYKSHEKLPKEEGKFWIKYDALDNNRSLLYGKDNKVIITPTKINETHLISICKMVGWKNALNIYPKKISKAISLDLKNNKAFRNKLIEIIKENPNVEIIPYRQTSEFYELVSYLKKLNLKFLTPETMLEETKFIESYFHSKRGFRHLWEMVKNPSLPISIPQGYIVENLEEAIDAGWWFSKQKKDFVIKYNRGVQGIGVAFFLYRELPKSKDGFTKFIKNHLTENIWNTTCLVVEEKIEIDKSKLGGSPNVELCIDTKGNVHCEYGCEQVLAPDGKTFEGIRMNKKVDGSKHIKAAFLAGRLFGKKLAELGYKGIFEFDLVISKDNKLFAVESNLRRNGGTHIHEFCKTLLGKGYTKKYWIHSQDINLWKGKKRNVKNLYKVLEKYFYKNGNDTGVIITNPDMITCDVLSILFIAKTEKELEKLIKTVREKVLPNL</sequence>
<organism evidence="1">
    <name type="scientific">candidate division WWE3 bacterium</name>
    <dbReference type="NCBI Taxonomy" id="2053526"/>
    <lineage>
        <taxon>Bacteria</taxon>
        <taxon>Katanobacteria</taxon>
    </lineage>
</organism>
<dbReference type="AlphaFoldDB" id="A0A7C4TJI1"/>
<gene>
    <name evidence="1" type="ORF">ENR63_01955</name>
</gene>
<evidence type="ECO:0000313" key="1">
    <source>
        <dbReference type="EMBL" id="HGW29666.1"/>
    </source>
</evidence>
<proteinExistence type="predicted"/>
<evidence type="ECO:0008006" key="2">
    <source>
        <dbReference type="Google" id="ProtNLM"/>
    </source>
</evidence>